<organism evidence="1 2">
    <name type="scientific">Zarea fungicola</name>
    <dbReference type="NCBI Taxonomy" id="93591"/>
    <lineage>
        <taxon>Eukaryota</taxon>
        <taxon>Fungi</taxon>
        <taxon>Dikarya</taxon>
        <taxon>Ascomycota</taxon>
        <taxon>Pezizomycotina</taxon>
        <taxon>Sordariomycetes</taxon>
        <taxon>Hypocreomycetidae</taxon>
        <taxon>Hypocreales</taxon>
        <taxon>Cordycipitaceae</taxon>
        <taxon>Zarea</taxon>
    </lineage>
</organism>
<dbReference type="Proteomes" id="UP001143910">
    <property type="component" value="Unassembled WGS sequence"/>
</dbReference>
<comment type="caution">
    <text evidence="1">The sequence shown here is derived from an EMBL/GenBank/DDBJ whole genome shotgun (WGS) entry which is preliminary data.</text>
</comment>
<reference evidence="1" key="1">
    <citation type="submission" date="2022-08" db="EMBL/GenBank/DDBJ databases">
        <title>Genome Sequence of Lecanicillium fungicola.</title>
        <authorList>
            <person name="Buettner E."/>
        </authorList>
    </citation>
    <scope>NUCLEOTIDE SEQUENCE</scope>
    <source>
        <strain evidence="1">Babe33</strain>
    </source>
</reference>
<evidence type="ECO:0000313" key="2">
    <source>
        <dbReference type="Proteomes" id="UP001143910"/>
    </source>
</evidence>
<evidence type="ECO:0000313" key="1">
    <source>
        <dbReference type="EMBL" id="KAJ2960374.1"/>
    </source>
</evidence>
<protein>
    <submittedName>
        <fullName evidence="1">Uncharacterized protein</fullName>
    </submittedName>
</protein>
<dbReference type="EMBL" id="JANJQO010003419">
    <property type="protein sequence ID" value="KAJ2960374.1"/>
    <property type="molecule type" value="Genomic_DNA"/>
</dbReference>
<name>A0ACC1MC97_9HYPO</name>
<accession>A0ACC1MC97</accession>
<sequence>MHFSQATVAAVVAAGFVSAAPTIEKRAGVTDADILQYALTLEHLEDTFYRDGLAKYSEADFKNAGFDSTVVSQVQSPSRTHLASLFSFRAH</sequence>
<gene>
    <name evidence="1" type="ORF">NQ176_g11055</name>
</gene>
<proteinExistence type="predicted"/>
<keyword evidence="2" id="KW-1185">Reference proteome</keyword>